<keyword evidence="1" id="KW-0732">Signal</keyword>
<dbReference type="Proteomes" id="UP000027601">
    <property type="component" value="Unassembled WGS sequence"/>
</dbReference>
<organism evidence="2 3">
    <name type="scientific">Bacteroides graminisolvens DSM 19988 = JCM 15093</name>
    <dbReference type="NCBI Taxonomy" id="1121097"/>
    <lineage>
        <taxon>Bacteria</taxon>
        <taxon>Pseudomonadati</taxon>
        <taxon>Bacteroidota</taxon>
        <taxon>Bacteroidia</taxon>
        <taxon>Bacteroidales</taxon>
        <taxon>Bacteroidaceae</taxon>
        <taxon>Bacteroides</taxon>
    </lineage>
</organism>
<proteinExistence type="predicted"/>
<keyword evidence="3" id="KW-1185">Reference proteome</keyword>
<dbReference type="PANTHER" id="PTHR41339:SF1">
    <property type="entry name" value="SECRETED PROTEIN"/>
    <property type="match status" value="1"/>
</dbReference>
<dbReference type="SUPFAM" id="SSF51126">
    <property type="entry name" value="Pectin lyase-like"/>
    <property type="match status" value="1"/>
</dbReference>
<evidence type="ECO:0000256" key="1">
    <source>
        <dbReference type="SAM" id="SignalP"/>
    </source>
</evidence>
<dbReference type="STRING" id="1121097.GCA_000428125_00667"/>
<dbReference type="PANTHER" id="PTHR41339">
    <property type="entry name" value="LIPL48"/>
    <property type="match status" value="1"/>
</dbReference>
<dbReference type="InterPro" id="IPR011050">
    <property type="entry name" value="Pectin_lyase_fold/virulence"/>
</dbReference>
<sequence length="790" mass="83057">MKMTNWKLATLAMAATLFAFTSCSDNDEPNNGGGVDAGSTLTGELTKDLTLKSGNTYYLSGGYHVKSGTTLTIQPGVNIIAKDDDIVDYILIEQGAKIDAQGTAGSPIIMTSEKKEAGAWGGLHICGYAHTNAGTGAKSEIGDAAYGGSVENDNSGTLRYIRLEYTGYAFSEEKEANGVSFYGVGNGTTVEYLQAYKGSDDGFEFFGGSVNVKYLVATDCSDDSFDWTEGWNGYGQFLVAYQGDKTTIGYDCDCLIEADNNGKNAAATPVSAPVLANMTLVGNSSTANKRGIRLRAGTQAKIYNTLVKGKTSCLTTETAETETALVNGTSVLDYVYLESGVGTSGNGYTEALFTGNTNNGISKIISLTGNYIGTIDGGKDMSTVNSFFTKATYKGAVSSSNDWTAGWTLASNAVQQSETLEGSLTSGTKTLTANKVYYLTGGYTVKSGATLKIEAGVTVIAKNDNIVDYILIEQGGKIDAQGTASSPIVMTSEKKEPGAWGGIHICGYAHTNLGATSKSEIGDATYGGTNDADNSGTLRYIRLEYTGYAFSEEKEANGVSFYGVGNGTTVEYLQAYKGSDDGFEFFGGSVNVKYLVATSCSDDSFDWTEGWNGKGQFLVAYQQPSTTLGYECDCLIEADNLGSNAAATPISQPTLANLTLIGNGSTANTRGIRLRAGTYAKIYNALVTGKTNNLTTETKETEEALVGGTKSILNYIHVANDIKVSGLGGYTSALFAAATGNAINQTLTFTDTFFGTVDGGADLSADSFFTKATYKGAISTANNWTAGWIR</sequence>
<protein>
    <recommendedName>
        <fullName evidence="4">Lipoprotein</fullName>
    </recommendedName>
</protein>
<evidence type="ECO:0000313" key="2">
    <source>
        <dbReference type="EMBL" id="GAK35881.1"/>
    </source>
</evidence>
<reference evidence="2 3" key="1">
    <citation type="journal article" date="2015" name="Microbes Environ.">
        <title>Distribution and evolution of nitrogen fixation genes in the phylum bacteroidetes.</title>
        <authorList>
            <person name="Inoue J."/>
            <person name="Oshima K."/>
            <person name="Suda W."/>
            <person name="Sakamoto M."/>
            <person name="Iino T."/>
            <person name="Noda S."/>
            <person name="Hongoh Y."/>
            <person name="Hattori M."/>
            <person name="Ohkuma M."/>
        </authorList>
    </citation>
    <scope>NUCLEOTIDE SEQUENCE [LARGE SCALE GENOMIC DNA]</scope>
    <source>
        <strain evidence="2 3">JCM 15093</strain>
    </source>
</reference>
<feature type="signal peptide" evidence="1">
    <location>
        <begin position="1"/>
        <end position="24"/>
    </location>
</feature>
<dbReference type="PROSITE" id="PS51257">
    <property type="entry name" value="PROKAR_LIPOPROTEIN"/>
    <property type="match status" value="1"/>
</dbReference>
<comment type="caution">
    <text evidence="2">The sequence shown here is derived from an EMBL/GenBank/DDBJ whole genome shotgun (WGS) entry which is preliminary data.</text>
</comment>
<dbReference type="OrthoDB" id="1521716at2"/>
<feature type="chain" id="PRO_5001659775" description="Lipoprotein" evidence="1">
    <location>
        <begin position="25"/>
        <end position="790"/>
    </location>
</feature>
<gene>
    <name evidence="2" type="ORF">JCM15093_1010</name>
</gene>
<accession>A0A069D0Q4</accession>
<evidence type="ECO:0000313" key="3">
    <source>
        <dbReference type="Proteomes" id="UP000027601"/>
    </source>
</evidence>
<dbReference type="EMBL" id="BAJS01000003">
    <property type="protein sequence ID" value="GAK35881.1"/>
    <property type="molecule type" value="Genomic_DNA"/>
</dbReference>
<evidence type="ECO:0008006" key="4">
    <source>
        <dbReference type="Google" id="ProtNLM"/>
    </source>
</evidence>
<dbReference type="eggNOG" id="COG2182">
    <property type="taxonomic scope" value="Bacteria"/>
</dbReference>
<dbReference type="AlphaFoldDB" id="A0A069D0Q4"/>
<name>A0A069D0Q4_9BACE</name>